<feature type="transmembrane region" description="Helical" evidence="1">
    <location>
        <begin position="6"/>
        <end position="25"/>
    </location>
</feature>
<dbReference type="InterPro" id="IPR024419">
    <property type="entry name" value="YvrJ"/>
</dbReference>
<keyword evidence="1" id="KW-0812">Transmembrane</keyword>
<dbReference type="EMBL" id="VNJK01000003">
    <property type="protein sequence ID" value="TVX88418.1"/>
    <property type="molecule type" value="Genomic_DNA"/>
</dbReference>
<organism evidence="2 3">
    <name type="scientific">Paenibacillus agilis</name>
    <dbReference type="NCBI Taxonomy" id="3020863"/>
    <lineage>
        <taxon>Bacteria</taxon>
        <taxon>Bacillati</taxon>
        <taxon>Bacillota</taxon>
        <taxon>Bacilli</taxon>
        <taxon>Bacillales</taxon>
        <taxon>Paenibacillaceae</taxon>
        <taxon>Paenibacillus</taxon>
    </lineage>
</organism>
<keyword evidence="1" id="KW-0472">Membrane</keyword>
<dbReference type="Pfam" id="PF12841">
    <property type="entry name" value="YvrJ"/>
    <property type="match status" value="1"/>
</dbReference>
<keyword evidence="1" id="KW-1133">Transmembrane helix</keyword>
<protein>
    <submittedName>
        <fullName evidence="2">YvrJ family protein</fullName>
    </submittedName>
</protein>
<sequence length="57" mass="6498">MFPSDLLSAISQVGFPIVLTGYLLLRFEKKLDILTETIKNLTDVVSAKREDDSKRDR</sequence>
<evidence type="ECO:0000256" key="1">
    <source>
        <dbReference type="SAM" id="Phobius"/>
    </source>
</evidence>
<proteinExistence type="predicted"/>
<dbReference type="OrthoDB" id="2662123at2"/>
<dbReference type="Proteomes" id="UP000318102">
    <property type="component" value="Unassembled WGS sequence"/>
</dbReference>
<gene>
    <name evidence="2" type="ORF">FPZ44_19940</name>
</gene>
<reference evidence="2 3" key="1">
    <citation type="submission" date="2019-07" db="EMBL/GenBank/DDBJ databases">
        <authorList>
            <person name="Kim J."/>
        </authorList>
    </citation>
    <scope>NUCLEOTIDE SEQUENCE [LARGE SCALE GENOMIC DNA]</scope>
    <source>
        <strain evidence="2 3">N4</strain>
    </source>
</reference>
<evidence type="ECO:0000313" key="2">
    <source>
        <dbReference type="EMBL" id="TVX88418.1"/>
    </source>
</evidence>
<keyword evidence="3" id="KW-1185">Reference proteome</keyword>
<evidence type="ECO:0000313" key="3">
    <source>
        <dbReference type="Proteomes" id="UP000318102"/>
    </source>
</evidence>
<dbReference type="AlphaFoldDB" id="A0A559IL89"/>
<accession>A0A559IL89</accession>
<name>A0A559IL89_9BACL</name>
<comment type="caution">
    <text evidence="2">The sequence shown here is derived from an EMBL/GenBank/DDBJ whole genome shotgun (WGS) entry which is preliminary data.</text>
</comment>